<dbReference type="PANTHER" id="PTHR30047">
    <property type="entry name" value="HIGH-AFFINITY CHOLINE TRANSPORT PROTEIN-RELATED"/>
    <property type="match status" value="1"/>
</dbReference>
<feature type="transmembrane region" description="Helical" evidence="8">
    <location>
        <begin position="246"/>
        <end position="268"/>
    </location>
</feature>
<dbReference type="PANTHER" id="PTHR30047:SF7">
    <property type="entry name" value="HIGH-AFFINITY CHOLINE TRANSPORT PROTEIN"/>
    <property type="match status" value="1"/>
</dbReference>
<evidence type="ECO:0000313" key="10">
    <source>
        <dbReference type="Proteomes" id="UP001302249"/>
    </source>
</evidence>
<dbReference type="NCBIfam" id="TIGR00842">
    <property type="entry name" value="bcct"/>
    <property type="match status" value="1"/>
</dbReference>
<evidence type="ECO:0000256" key="4">
    <source>
        <dbReference type="ARBA" id="ARBA00022475"/>
    </source>
</evidence>
<keyword evidence="3" id="KW-0813">Transport</keyword>
<feature type="transmembrane region" description="Helical" evidence="8">
    <location>
        <begin position="16"/>
        <end position="35"/>
    </location>
</feature>
<comment type="subcellular location">
    <subcellularLocation>
        <location evidence="1">Cell membrane</location>
        <topology evidence="1">Multi-pass membrane protein</topology>
    </subcellularLocation>
</comment>
<evidence type="ECO:0000256" key="2">
    <source>
        <dbReference type="ARBA" id="ARBA00005658"/>
    </source>
</evidence>
<feature type="transmembrane region" description="Helical" evidence="8">
    <location>
        <begin position="459"/>
        <end position="480"/>
    </location>
</feature>
<evidence type="ECO:0000256" key="5">
    <source>
        <dbReference type="ARBA" id="ARBA00022692"/>
    </source>
</evidence>
<keyword evidence="4" id="KW-1003">Cell membrane</keyword>
<proteinExistence type="inferred from homology"/>
<keyword evidence="7 8" id="KW-0472">Membrane</keyword>
<dbReference type="InterPro" id="IPR000060">
    <property type="entry name" value="BCCT_transptr"/>
</dbReference>
<dbReference type="PROSITE" id="PS01303">
    <property type="entry name" value="BCCT"/>
    <property type="match status" value="1"/>
</dbReference>
<keyword evidence="5 8" id="KW-0812">Transmembrane</keyword>
<keyword evidence="6 8" id="KW-1133">Transmembrane helix</keyword>
<dbReference type="Pfam" id="PF02028">
    <property type="entry name" value="BCCT"/>
    <property type="match status" value="1"/>
</dbReference>
<evidence type="ECO:0000256" key="1">
    <source>
        <dbReference type="ARBA" id="ARBA00004651"/>
    </source>
</evidence>
<feature type="transmembrane region" description="Helical" evidence="8">
    <location>
        <begin position="201"/>
        <end position="226"/>
    </location>
</feature>
<organism evidence="9 10">
    <name type="scientific">Stakelama saccharophila</name>
    <dbReference type="NCBI Taxonomy" id="3075605"/>
    <lineage>
        <taxon>Bacteria</taxon>
        <taxon>Pseudomonadati</taxon>
        <taxon>Pseudomonadota</taxon>
        <taxon>Alphaproteobacteria</taxon>
        <taxon>Sphingomonadales</taxon>
        <taxon>Sphingomonadaceae</taxon>
        <taxon>Stakelama</taxon>
    </lineage>
</organism>
<sequence length="525" mass="56184">MEEAPSPPERNDIDPVVFACSFGFVLIFCITGALAPDAVNRISSGALDWVMQNLGWVFILAATGFLIFLLVLALGPWGRIPLGQPDEEPEFSTASWVAMMFSAGMGIGLMFYGVYEPVSHFTNPPPGWGVDAGTADAGRLSMAYTLFHWGLHPWAIYGLFALALAYSTFRKGRGNLISGPFQALLGQDRIERRGWGRPIDIWAIVATKFGGATSLGLGALQIAGGLGLYLGWSQHVSVEGTGGGNVGLAMVIIVILSIFAIISALSGVDRGIKWLSNGNMILAGLLLLFVLVFGSTVFLFDLIPSSLGAYLNDFVAMSFHSAAFGGEDWMSNWTIFFWAWWISWTPFVSTFIARISRGRTIREFVFGVLVIPTLVSTLWFVVFGGAGIDLQASGVVDIAAAGAPENAFFAALQGFPYPIVTGAVVMALTAIFWVSGADASAIVLATLSSRGAISPKRWLIALWAVASAAVAAVLLLVGGLAALQTFTILVACPFVFVMMLLCWALFQDLCADPGLIEHEQAERVR</sequence>
<reference evidence="9 10" key="1">
    <citation type="submission" date="2023-09" db="EMBL/GenBank/DDBJ databases">
        <authorList>
            <person name="Rey-Velasco X."/>
        </authorList>
    </citation>
    <scope>NUCLEOTIDE SEQUENCE [LARGE SCALE GENOMIC DNA]</scope>
    <source>
        <strain evidence="9 10">W311</strain>
    </source>
</reference>
<feature type="transmembrane region" description="Helical" evidence="8">
    <location>
        <begin position="55"/>
        <end position="75"/>
    </location>
</feature>
<dbReference type="InterPro" id="IPR018093">
    <property type="entry name" value="BCCT_CS"/>
</dbReference>
<accession>A0ABZ0BBS8</accession>
<feature type="transmembrane region" description="Helical" evidence="8">
    <location>
        <begin position="96"/>
        <end position="115"/>
    </location>
</feature>
<gene>
    <name evidence="9" type="ORF">RPR59_06065</name>
</gene>
<name>A0ABZ0BBS8_9SPHN</name>
<dbReference type="Proteomes" id="UP001302249">
    <property type="component" value="Chromosome"/>
</dbReference>
<feature type="transmembrane region" description="Helical" evidence="8">
    <location>
        <begin position="365"/>
        <end position="388"/>
    </location>
</feature>
<evidence type="ECO:0000256" key="8">
    <source>
        <dbReference type="SAM" id="Phobius"/>
    </source>
</evidence>
<evidence type="ECO:0000256" key="7">
    <source>
        <dbReference type="ARBA" id="ARBA00023136"/>
    </source>
</evidence>
<dbReference type="RefSeq" id="WP_313917712.1">
    <property type="nucleotide sequence ID" value="NZ_CP135076.1"/>
</dbReference>
<protein>
    <submittedName>
        <fullName evidence="9">BCCT family transporter</fullName>
    </submittedName>
</protein>
<evidence type="ECO:0000256" key="6">
    <source>
        <dbReference type="ARBA" id="ARBA00022989"/>
    </source>
</evidence>
<feature type="transmembrane region" description="Helical" evidence="8">
    <location>
        <begin position="419"/>
        <end position="447"/>
    </location>
</feature>
<feature type="transmembrane region" description="Helical" evidence="8">
    <location>
        <begin position="486"/>
        <end position="506"/>
    </location>
</feature>
<feature type="transmembrane region" description="Helical" evidence="8">
    <location>
        <begin position="151"/>
        <end position="169"/>
    </location>
</feature>
<feature type="transmembrane region" description="Helical" evidence="8">
    <location>
        <begin position="280"/>
        <end position="300"/>
    </location>
</feature>
<evidence type="ECO:0000313" key="9">
    <source>
        <dbReference type="EMBL" id="WNO54808.1"/>
    </source>
</evidence>
<feature type="transmembrane region" description="Helical" evidence="8">
    <location>
        <begin position="335"/>
        <end position="353"/>
    </location>
</feature>
<keyword evidence="10" id="KW-1185">Reference proteome</keyword>
<comment type="similarity">
    <text evidence="2">Belongs to the BCCT transporter (TC 2.A.15) family.</text>
</comment>
<evidence type="ECO:0000256" key="3">
    <source>
        <dbReference type="ARBA" id="ARBA00022448"/>
    </source>
</evidence>
<dbReference type="EMBL" id="CP135076">
    <property type="protein sequence ID" value="WNO54808.1"/>
    <property type="molecule type" value="Genomic_DNA"/>
</dbReference>